<keyword evidence="2" id="KW-1185">Reference proteome</keyword>
<reference evidence="1" key="1">
    <citation type="submission" date="2022-10" db="EMBL/GenBank/DDBJ databases">
        <title>Tapping the CABI collections for fungal endophytes: first genome assemblies for Collariella, Neodidymelliopsis, Ascochyta clinopodiicola, Didymella pomorum, Didymosphaeria variabile, Neocosmospora piperis and Neocucurbitaria cava.</title>
        <authorList>
            <person name="Hill R."/>
        </authorList>
    </citation>
    <scope>NUCLEOTIDE SEQUENCE</scope>
    <source>
        <strain evidence="1">IMI 355091</strain>
    </source>
</reference>
<dbReference type="Proteomes" id="UP001140510">
    <property type="component" value="Unassembled WGS sequence"/>
</dbReference>
<evidence type="ECO:0000313" key="2">
    <source>
        <dbReference type="Proteomes" id="UP001140510"/>
    </source>
</evidence>
<name>A0A9W8ZLR0_9PLEO</name>
<dbReference type="AlphaFoldDB" id="A0A9W8ZLR0"/>
<comment type="caution">
    <text evidence="1">The sequence shown here is derived from an EMBL/GenBank/DDBJ whole genome shotgun (WGS) entry which is preliminary data.</text>
</comment>
<organism evidence="1 2">
    <name type="scientific">Didymella pomorum</name>
    <dbReference type="NCBI Taxonomy" id="749634"/>
    <lineage>
        <taxon>Eukaryota</taxon>
        <taxon>Fungi</taxon>
        <taxon>Dikarya</taxon>
        <taxon>Ascomycota</taxon>
        <taxon>Pezizomycotina</taxon>
        <taxon>Dothideomycetes</taxon>
        <taxon>Pleosporomycetidae</taxon>
        <taxon>Pleosporales</taxon>
        <taxon>Pleosporineae</taxon>
        <taxon>Didymellaceae</taxon>
        <taxon>Didymella</taxon>
    </lineage>
</organism>
<sequence length="137" mass="14797">MPWATSSLSTQSIADVDESRFADYVAAPAYGVSIAVLEDLKDALDLSDLSECWSDMAGVLLWVALTAGAASHKIDDYALKKWFRALAVRTSLLLCFEHPEAIHATYLKMSRIVEALSNSGGEDVVDNLPDGSKAADF</sequence>
<dbReference type="OrthoDB" id="4159781at2759"/>
<evidence type="ECO:0000313" key="1">
    <source>
        <dbReference type="EMBL" id="KAJ4412151.1"/>
    </source>
</evidence>
<protein>
    <submittedName>
        <fullName evidence="1">Uncharacterized protein</fullName>
    </submittedName>
</protein>
<gene>
    <name evidence="1" type="ORF">N0V91_000619</name>
</gene>
<proteinExistence type="predicted"/>
<accession>A0A9W8ZLR0</accession>
<dbReference type="EMBL" id="JAPEVA010000003">
    <property type="protein sequence ID" value="KAJ4412151.1"/>
    <property type="molecule type" value="Genomic_DNA"/>
</dbReference>